<dbReference type="SUPFAM" id="SSF140459">
    <property type="entry name" value="PE/PPE dimer-like"/>
    <property type="match status" value="1"/>
</dbReference>
<comment type="similarity">
    <text evidence="1">Belongs to the mycobacterial PPE family.</text>
</comment>
<name>A0ABV4C4S7_9MYCO</name>
<sequence length="380" mass="37648">MDYLFFPPEINSTRMYSGPGAGSLLAAAGSWDAVSAELSTTAEGYESAVSGLDLHWRGPASEAMAATAARYMNWLQSTAEQAKQTAMAARTAAAAYEHAYAMTVPPPAVAANRTRLSYLVATNILGQNTAAIAQTDAQYAEYWAQDATAMSGYDTAAKAATTQLSTFSSPHNGTDQSGLTAQNTAVTNAANGAAASDPVSQALSGLSSTATSILPAGSPSILEDLTVLDAIQATGTAINSTYYMEALPAGVIGAENNLGVLPNLGAAAAAAAPAEIAPALSGASTGGAAGLGNVTATLARAGTIGPMSVPVSWSAPSTSTVAALTPAGMTTLPGTEEAAASGSPGYPGMPGGMAARGVGVGAPPRYGVKLTVMPRPPAAG</sequence>
<dbReference type="Proteomes" id="UP001564760">
    <property type="component" value="Unassembled WGS sequence"/>
</dbReference>
<reference evidence="4 5" key="1">
    <citation type="submission" date="2024-08" db="EMBL/GenBank/DDBJ databases">
        <title>Mycobacterium servetensis sp. nov., a novel rapid-growing mycobacterial species recovered from a human patient in Zaragoza, Spain.</title>
        <authorList>
            <person name="Tristancho-Baro A.I."/>
            <person name="Buenestado-Serrano S."/>
            <person name="Garcia De Viedma D."/>
            <person name="Milagro-Beamonte A."/>
            <person name="Burillo N."/>
            <person name="Sanz S."/>
            <person name="Lopez-Calleja A.I."/>
            <person name="Penas-Utrilla D."/>
            <person name="Guardingo M."/>
            <person name="Garcia M.J."/>
            <person name="Vinuelas-Bayon J."/>
        </authorList>
    </citation>
    <scope>NUCLEOTIDE SEQUENCE [LARGE SCALE GENOMIC DNA]</scope>
    <source>
        <strain evidence="5">HUMS_12744610</strain>
    </source>
</reference>
<dbReference type="InterPro" id="IPR022171">
    <property type="entry name" value="PPE_C"/>
</dbReference>
<dbReference type="PANTHER" id="PTHR46766">
    <property type="entry name" value="GLUTAMINE-RICH PROTEIN 2"/>
    <property type="match status" value="1"/>
</dbReference>
<keyword evidence="5" id="KW-1185">Reference proteome</keyword>
<dbReference type="InterPro" id="IPR000030">
    <property type="entry name" value="PPE_dom"/>
</dbReference>
<protein>
    <submittedName>
        <fullName evidence="4">PPE family protein</fullName>
    </submittedName>
</protein>
<evidence type="ECO:0000313" key="5">
    <source>
        <dbReference type="Proteomes" id="UP001564760"/>
    </source>
</evidence>
<comment type="caution">
    <text evidence="4">The sequence shown here is derived from an EMBL/GenBank/DDBJ whole genome shotgun (WGS) entry which is preliminary data.</text>
</comment>
<proteinExistence type="inferred from homology"/>
<dbReference type="RefSeq" id="WP_369739819.1">
    <property type="nucleotide sequence ID" value="NZ_JBGEDP010000001.1"/>
</dbReference>
<dbReference type="PANTHER" id="PTHR46766:SF1">
    <property type="entry name" value="GLUTAMINE-RICH PROTEIN 2"/>
    <property type="match status" value="1"/>
</dbReference>
<organism evidence="4 5">
    <name type="scientific">Mycobacterium servetii</name>
    <dbReference type="NCBI Taxonomy" id="3237418"/>
    <lineage>
        <taxon>Bacteria</taxon>
        <taxon>Bacillati</taxon>
        <taxon>Actinomycetota</taxon>
        <taxon>Actinomycetes</taxon>
        <taxon>Mycobacteriales</taxon>
        <taxon>Mycobacteriaceae</taxon>
        <taxon>Mycobacterium</taxon>
    </lineage>
</organism>
<evidence type="ECO:0000256" key="1">
    <source>
        <dbReference type="ARBA" id="ARBA00010652"/>
    </source>
</evidence>
<dbReference type="Gene3D" id="1.20.1260.20">
    <property type="entry name" value="PPE superfamily"/>
    <property type="match status" value="1"/>
</dbReference>
<dbReference type="InterPro" id="IPR038332">
    <property type="entry name" value="PPE_sf"/>
</dbReference>
<dbReference type="EMBL" id="JBGEDP010000001">
    <property type="protein sequence ID" value="MEY8017540.1"/>
    <property type="molecule type" value="Genomic_DNA"/>
</dbReference>
<feature type="domain" description="PPE" evidence="2">
    <location>
        <begin position="2"/>
        <end position="164"/>
    </location>
</feature>
<dbReference type="Pfam" id="PF12484">
    <property type="entry name" value="PPE-SVP"/>
    <property type="match status" value="1"/>
</dbReference>
<evidence type="ECO:0000313" key="4">
    <source>
        <dbReference type="EMBL" id="MEY8017540.1"/>
    </source>
</evidence>
<accession>A0ABV4C4S7</accession>
<feature type="domain" description="PPE family C-terminal" evidence="3">
    <location>
        <begin position="295"/>
        <end position="376"/>
    </location>
</feature>
<dbReference type="Pfam" id="PF00823">
    <property type="entry name" value="PPE"/>
    <property type="match status" value="1"/>
</dbReference>
<evidence type="ECO:0000259" key="2">
    <source>
        <dbReference type="Pfam" id="PF00823"/>
    </source>
</evidence>
<gene>
    <name evidence="4" type="ORF">AB8998_22455</name>
</gene>
<evidence type="ECO:0000259" key="3">
    <source>
        <dbReference type="Pfam" id="PF12484"/>
    </source>
</evidence>